<organism evidence="10">
    <name type="scientific">Guillardia theta</name>
    <name type="common">Cryptophyte</name>
    <name type="synonym">Cryptomonas phi</name>
    <dbReference type="NCBI Taxonomy" id="55529"/>
    <lineage>
        <taxon>Eukaryota</taxon>
        <taxon>Cryptophyceae</taxon>
        <taxon>Pyrenomonadales</taxon>
        <taxon>Geminigeraceae</taxon>
        <taxon>Guillardia</taxon>
    </lineage>
</organism>
<gene>
    <name evidence="3" type="ORF">GTHE00462_LOCUS9058</name>
    <name evidence="4" type="ORF">GTHE00462_LOCUS9059</name>
    <name evidence="5" type="ORF">GTHE00462_LOCUS9060</name>
    <name evidence="6" type="ORF">GTHE00462_LOCUS9061</name>
    <name evidence="7" type="ORF">GTHE00462_LOCUS9063</name>
    <name evidence="8" type="ORF">GTHE00462_LOCUS9064</name>
    <name evidence="9" type="ORF">GTHE00462_LOCUS9065</name>
    <name evidence="10" type="ORF">GTHE00462_LOCUS9066</name>
    <name evidence="11" type="ORF">GTHE00462_LOCUS9067</name>
    <name evidence="12" type="ORF">GTHE00462_LOCUS9068</name>
</gene>
<dbReference type="PANTHER" id="PTHR33876:SF4">
    <property type="entry name" value="CHLOROPLAST PROTEIN FOR GROWTH AND FERTILITY 2"/>
    <property type="match status" value="1"/>
</dbReference>
<dbReference type="InterPro" id="IPR052776">
    <property type="entry name" value="Chloro_ReproSupport/MetalTrans"/>
</dbReference>
<evidence type="ECO:0008006" key="13">
    <source>
        <dbReference type="Google" id="ProtNLM"/>
    </source>
</evidence>
<dbReference type="EMBL" id="HBKN01011491">
    <property type="protein sequence ID" value="CAE2281097.1"/>
    <property type="molecule type" value="Transcribed_RNA"/>
</dbReference>
<dbReference type="EMBL" id="HBKN01011498">
    <property type="protein sequence ID" value="CAE2281115.1"/>
    <property type="molecule type" value="Transcribed_RNA"/>
</dbReference>
<feature type="transmembrane region" description="Helical" evidence="2">
    <location>
        <begin position="329"/>
        <end position="351"/>
    </location>
</feature>
<dbReference type="EMBL" id="HBKN01011494">
    <property type="protein sequence ID" value="CAE2281106.1"/>
    <property type="molecule type" value="Transcribed_RNA"/>
</dbReference>
<reference evidence="10" key="1">
    <citation type="submission" date="2021-01" db="EMBL/GenBank/DDBJ databases">
        <authorList>
            <person name="Corre E."/>
            <person name="Pelletier E."/>
            <person name="Niang G."/>
            <person name="Scheremetjew M."/>
            <person name="Finn R."/>
            <person name="Kale V."/>
            <person name="Holt S."/>
            <person name="Cochrane G."/>
            <person name="Meng A."/>
            <person name="Brown T."/>
            <person name="Cohen L."/>
        </authorList>
    </citation>
    <scope>NUCLEOTIDE SEQUENCE</scope>
    <source>
        <strain evidence="10">CCMP 2712</strain>
    </source>
</reference>
<evidence type="ECO:0000313" key="10">
    <source>
        <dbReference type="EMBL" id="CAE2281112.1"/>
    </source>
</evidence>
<proteinExistence type="predicted"/>
<feature type="transmembrane region" description="Helical" evidence="2">
    <location>
        <begin position="260"/>
        <end position="284"/>
    </location>
</feature>
<dbReference type="EMBL" id="HBKN01011490">
    <property type="protein sequence ID" value="CAE2281092.1"/>
    <property type="molecule type" value="Transcribed_RNA"/>
</dbReference>
<sequence>MEEIPFHKNFLLSEKVSESQLDKMGIGGLIGLGASLGVLHVLTGPDHMSAIVTLSVGGRFRAVWMGAQWGLGHSAGLLIMYAVFRAVGGSIDLDKTGHFVDTLVGFVMIALGLYGCYQANKMRKNMRQRSDGQSFFSSSDELLEKEVRRDEEDEGLASWQSESREDSCKVEVREDERQGNHHSRDPAKSPRDVEMSSEVVTGSSVEMKPEITREQAKHDVERIDNEDTKRCSDETSLESTRQRSFGEFLLHTWRLHSRRIVALFVGILHGLAGPGGILGVLPAIALKDSLRSGCYLGSFCVCSILIMGVFAAFWGEITARASSTENAKFAMVLFSSALALCVGIMWLILLFTGTMDQVFP</sequence>
<keyword evidence="2" id="KW-1133">Transmembrane helix</keyword>
<dbReference type="EMBL" id="HBKN01011489">
    <property type="protein sequence ID" value="CAE2281089.1"/>
    <property type="molecule type" value="Transcribed_RNA"/>
</dbReference>
<name>A0A6U5Y7S2_GUITH</name>
<evidence type="ECO:0000313" key="9">
    <source>
        <dbReference type="EMBL" id="CAE2281110.1"/>
    </source>
</evidence>
<feature type="transmembrane region" description="Helical" evidence="2">
    <location>
        <begin position="24"/>
        <end position="42"/>
    </location>
</feature>
<evidence type="ECO:0000313" key="7">
    <source>
        <dbReference type="EMBL" id="CAE2281106.1"/>
    </source>
</evidence>
<evidence type="ECO:0000256" key="1">
    <source>
        <dbReference type="SAM" id="MobiDB-lite"/>
    </source>
</evidence>
<dbReference type="EMBL" id="HBKN01011499">
    <property type="protein sequence ID" value="CAE2281123.1"/>
    <property type="molecule type" value="Transcribed_RNA"/>
</dbReference>
<dbReference type="PANTHER" id="PTHR33876">
    <property type="entry name" value="UNNAMED PRODUCT"/>
    <property type="match status" value="1"/>
</dbReference>
<protein>
    <recommendedName>
        <fullName evidence="13">Urease accessory protein UreH-like transmembrane domain-containing protein</fullName>
    </recommendedName>
</protein>
<evidence type="ECO:0000313" key="5">
    <source>
        <dbReference type="EMBL" id="CAE2281097.1"/>
    </source>
</evidence>
<feature type="transmembrane region" description="Helical" evidence="2">
    <location>
        <begin position="296"/>
        <end position="317"/>
    </location>
</feature>
<dbReference type="EMBL" id="HBKN01011495">
    <property type="protein sequence ID" value="CAE2281109.1"/>
    <property type="molecule type" value="Transcribed_RNA"/>
</dbReference>
<keyword evidence="2" id="KW-0812">Transmembrane</keyword>
<evidence type="ECO:0000313" key="12">
    <source>
        <dbReference type="EMBL" id="CAE2281123.1"/>
    </source>
</evidence>
<accession>A0A6U5Y7S2</accession>
<evidence type="ECO:0000313" key="3">
    <source>
        <dbReference type="EMBL" id="CAE2281089.1"/>
    </source>
</evidence>
<dbReference type="EMBL" id="HBKN01011492">
    <property type="protein sequence ID" value="CAE2281102.1"/>
    <property type="molecule type" value="Transcribed_RNA"/>
</dbReference>
<feature type="compositionally biased region" description="Basic and acidic residues" evidence="1">
    <location>
        <begin position="162"/>
        <end position="194"/>
    </location>
</feature>
<keyword evidence="2" id="KW-0472">Membrane</keyword>
<evidence type="ECO:0000313" key="8">
    <source>
        <dbReference type="EMBL" id="CAE2281109.1"/>
    </source>
</evidence>
<evidence type="ECO:0000313" key="6">
    <source>
        <dbReference type="EMBL" id="CAE2281102.1"/>
    </source>
</evidence>
<feature type="transmembrane region" description="Helical" evidence="2">
    <location>
        <begin position="62"/>
        <end position="84"/>
    </location>
</feature>
<evidence type="ECO:0000313" key="11">
    <source>
        <dbReference type="EMBL" id="CAE2281115.1"/>
    </source>
</evidence>
<evidence type="ECO:0000256" key="2">
    <source>
        <dbReference type="SAM" id="Phobius"/>
    </source>
</evidence>
<evidence type="ECO:0000313" key="4">
    <source>
        <dbReference type="EMBL" id="CAE2281092.1"/>
    </source>
</evidence>
<feature type="region of interest" description="Disordered" evidence="1">
    <location>
        <begin position="146"/>
        <end position="203"/>
    </location>
</feature>
<dbReference type="EMBL" id="HBKN01011497">
    <property type="protein sequence ID" value="CAE2281112.1"/>
    <property type="molecule type" value="Transcribed_RNA"/>
</dbReference>
<dbReference type="EMBL" id="HBKN01011496">
    <property type="protein sequence ID" value="CAE2281110.1"/>
    <property type="molecule type" value="Transcribed_RNA"/>
</dbReference>
<feature type="transmembrane region" description="Helical" evidence="2">
    <location>
        <begin position="96"/>
        <end position="117"/>
    </location>
</feature>
<dbReference type="AlphaFoldDB" id="A0A6U5Y7S2"/>